<reference evidence="2" key="1">
    <citation type="journal article" date="2013" name="PLoS ONE">
        <title>Gene expression in gut symbiotic organ of stinkbug affected by extracellular bacterial symbiont.</title>
        <authorList>
            <person name="Futahashi R."/>
            <person name="Tanaka K."/>
            <person name="Tanahashi M."/>
            <person name="Nikoh N."/>
            <person name="Kikuchi Y."/>
            <person name="Lee B.L."/>
            <person name="Fukatsu T."/>
        </authorList>
    </citation>
    <scope>NUCLEOTIDE SEQUENCE</scope>
    <source>
        <tissue evidence="2">Midgut</tissue>
    </source>
</reference>
<dbReference type="EMBL" id="AK417475">
    <property type="protein sequence ID" value="BAN20690.1"/>
    <property type="molecule type" value="mRNA"/>
</dbReference>
<proteinExistence type="evidence at transcript level"/>
<feature type="region of interest" description="Disordered" evidence="1">
    <location>
        <begin position="44"/>
        <end position="69"/>
    </location>
</feature>
<dbReference type="AlphaFoldDB" id="R4WJ08"/>
<evidence type="ECO:0000256" key="1">
    <source>
        <dbReference type="SAM" id="MobiDB-lite"/>
    </source>
</evidence>
<organism evidence="2">
    <name type="scientific">Riptortus pedestris</name>
    <name type="common">Bean bug</name>
    <dbReference type="NCBI Taxonomy" id="329032"/>
    <lineage>
        <taxon>Eukaryota</taxon>
        <taxon>Metazoa</taxon>
        <taxon>Ecdysozoa</taxon>
        <taxon>Arthropoda</taxon>
        <taxon>Hexapoda</taxon>
        <taxon>Insecta</taxon>
        <taxon>Pterygota</taxon>
        <taxon>Neoptera</taxon>
        <taxon>Paraneoptera</taxon>
        <taxon>Hemiptera</taxon>
        <taxon>Heteroptera</taxon>
        <taxon>Panheteroptera</taxon>
        <taxon>Pentatomomorpha</taxon>
        <taxon>Coreoidea</taxon>
        <taxon>Alydidae</taxon>
        <taxon>Riptortus</taxon>
    </lineage>
</organism>
<name>R4WJ08_RIPPE</name>
<sequence>MLTRLCCCCCCRQNESFDINSTNNNNNVQLVKHNVVTSQPAANNVSALHSPMEDKAPPRTAEEETNTEGDVTVAQDVKNVQQAATIDSHQLVCMPNEVVVTETEETVTETIDNDEAEPQFAKGAYEGLRTQQNNRLGNADPR</sequence>
<accession>R4WJ08</accession>
<evidence type="ECO:0000313" key="2">
    <source>
        <dbReference type="EMBL" id="BAN20690.1"/>
    </source>
</evidence>
<feature type="compositionally biased region" description="Basic and acidic residues" evidence="1">
    <location>
        <begin position="51"/>
        <end position="62"/>
    </location>
</feature>
<protein>
    <submittedName>
        <fullName evidence="2">Unkown protein</fullName>
    </submittedName>
</protein>